<dbReference type="InterPro" id="IPR004860">
    <property type="entry name" value="LAGLIDADG_dom"/>
</dbReference>
<keyword evidence="2" id="KW-0934">Plastid</keyword>
<dbReference type="GO" id="GO:0005739">
    <property type="term" value="C:mitochondrion"/>
    <property type="evidence" value="ECO:0007669"/>
    <property type="project" value="UniProtKB-ARBA"/>
</dbReference>
<feature type="domain" description="Homing endonuclease LAGLIDADG" evidence="1">
    <location>
        <begin position="50"/>
        <end position="137"/>
    </location>
</feature>
<feature type="domain" description="Homing endonuclease LAGLIDADG" evidence="1">
    <location>
        <begin position="164"/>
        <end position="265"/>
    </location>
</feature>
<geneLocation type="chloroplast" evidence="2"/>
<proteinExistence type="predicted"/>
<keyword evidence="2" id="KW-0378">Hydrolase</keyword>
<sequence length="294" mass="34848">MIQNFIGSSETTREPPFYSFDFTNYIKYHRPEHKCKEDISITINFLEWFIGFAEGNGCFEYRLEEGRPRLSFTIVQKDFQLLYKLKKGLGFGSVSKHRNDLTERFSINDKRGIQRLQSIFNGNLVLPKRRIQFDNWVNFKKQAQHSTFYLSNRSVIPTLKTAWLSGFVEAEGCFYARLSKKSTGFLITNHKLTITQTDTHGERKILKDINNLFQNNGNLYLAKSPNCFRIEINNLKCLQIVVEYFQHFGLKGKKQIAYFRWWRIYLMRLDNVHFLEANQKKLQRLCHNLNNSLR</sequence>
<gene>
    <name evidence="2" type="primary">orf294</name>
</gene>
<dbReference type="Gene3D" id="3.10.28.10">
    <property type="entry name" value="Homing endonucleases"/>
    <property type="match status" value="2"/>
</dbReference>
<reference evidence="2" key="1">
    <citation type="submission" date="2007-08" db="EMBL/GenBank/DDBJ databases">
        <title>Divergence order of chlorophyte green algal lineages as inferred from the chloroplast and mitochondrial genomes.</title>
        <authorList>
            <person name="Pombert J.-F."/>
            <person name="Belanger A.-S."/>
            <person name="Gagnon J."/>
            <person name="Otis C."/>
            <person name="Lemieux C."/>
            <person name="Turmel M."/>
        </authorList>
    </citation>
    <scope>NUCLEOTIDE SEQUENCE</scope>
    <source>
        <strain evidence="2">SAG 219-1d</strain>
    </source>
</reference>
<dbReference type="Pfam" id="PF00961">
    <property type="entry name" value="LAGLIDADG_1"/>
    <property type="match status" value="2"/>
</dbReference>
<name>G8XPA4_9CHLO</name>
<evidence type="ECO:0000259" key="1">
    <source>
        <dbReference type="Pfam" id="PF00961"/>
    </source>
</evidence>
<dbReference type="PANTHER" id="PTHR36181">
    <property type="entry name" value="INTRON-ENCODED ENDONUCLEASE AI3-RELATED"/>
    <property type="match status" value="1"/>
</dbReference>
<dbReference type="EMBL" id="EU123964">
    <property type="protein sequence ID" value="ABX82587.1"/>
    <property type="molecule type" value="Genomic_DNA"/>
</dbReference>
<keyword evidence="2" id="KW-0255">Endonuclease</keyword>
<keyword evidence="2" id="KW-0150">Chloroplast</keyword>
<dbReference type="GO" id="GO:0004519">
    <property type="term" value="F:endonuclease activity"/>
    <property type="evidence" value="ECO:0007669"/>
    <property type="project" value="UniProtKB-KW"/>
</dbReference>
<dbReference type="PANTHER" id="PTHR36181:SF3">
    <property type="entry name" value="INTRON-ENCODED DNA ENDONUCLEASE AI5 BETA"/>
    <property type="match status" value="1"/>
</dbReference>
<dbReference type="SUPFAM" id="SSF55608">
    <property type="entry name" value="Homing endonucleases"/>
    <property type="match status" value="2"/>
</dbReference>
<protein>
    <submittedName>
        <fullName evidence="2">Putative site-specific DNA endonuclease</fullName>
    </submittedName>
</protein>
<organism evidence="2">
    <name type="scientific">Trebouxia aggregata</name>
    <dbReference type="NCBI Taxonomy" id="160068"/>
    <lineage>
        <taxon>Eukaryota</taxon>
        <taxon>Viridiplantae</taxon>
        <taxon>Chlorophyta</taxon>
        <taxon>core chlorophytes</taxon>
        <taxon>Trebouxiophyceae</taxon>
        <taxon>Trebouxiales</taxon>
        <taxon>Trebouxiaceae</taxon>
        <taxon>Trebouxia</taxon>
    </lineage>
</organism>
<dbReference type="InterPro" id="IPR027434">
    <property type="entry name" value="Homing_endonucl"/>
</dbReference>
<accession>G8XPA4</accession>
<dbReference type="InterPro" id="IPR051289">
    <property type="entry name" value="LAGLIDADG_Endonuclease"/>
</dbReference>
<keyword evidence="2" id="KW-0540">Nuclease</keyword>
<dbReference type="AlphaFoldDB" id="G8XPA4"/>
<evidence type="ECO:0000313" key="2">
    <source>
        <dbReference type="EMBL" id="ABX82587.1"/>
    </source>
</evidence>